<dbReference type="EMBL" id="MT510651">
    <property type="protein sequence ID" value="QLI54640.1"/>
    <property type="molecule type" value="Genomic_DNA"/>
</dbReference>
<protein>
    <submittedName>
        <fullName evidence="3">ORF24</fullName>
    </submittedName>
</protein>
<evidence type="ECO:0000259" key="2">
    <source>
        <dbReference type="Pfam" id="PF03043"/>
    </source>
</evidence>
<accession>A0A0N7GF01</accession>
<dbReference type="EMBL" id="MT510650">
    <property type="protein sequence ID" value="QLI54551.1"/>
    <property type="molecule type" value="Genomic_DNA"/>
</dbReference>
<sequence length="752" mass="85223">MAALEGPLLLPPSASLTTSPQTTCDQATWESQLEIFCCLATNSHLQAELTLEGLDKMMQPEPTFFACRAIRRLLLGERLHPFIHQEGTLLGKVGRRYSGEGLIIDGGGVFTRGQIDTDNYLPAVGSWELTDDYDKPCEFRELRSLYLPALLTCTICYKAMFRIVCRYLEFWEFEQCFHAFLAVLPHSLQPTIYQNYFALLESLKHLSFSIMPPASPDAQLHFLKFNISSFMATWGWHGELVSLRRAIAHNVKRLPTVLKNLSKQSKHQDVKVNGRDLVGFQLALNQLVSRLHVKIQRKDPGPKPYRVVVSTPDCTYYLVYPGTPAIYRLVMCMAVADCIGHSCSGLHPCANFLGTHETPRLLAATLSRIRYAPKDRRAAMKGNLQACFQRYAATDARTLGSSTVSDMLEPTKHVSLENFKITIFNTNMVINTKISCHVPNTLQKTILNIPRLTNNFVIRKYSVKEPSFTISVFFSDNMCQGTAININISGDMLHFLFAMGTLKCFLPIRHIFPVSIANWNSTLDLHGLENQYMVRMGRKNVFWTTNFPSVVSSKDGLNVSWFKAATATISKVYGQPLVEQIRHELAPILTDQHARIDGNKNRIFSLLEHRNRSQIQTLHKRFLECLVECCSFLRLDVACIRRAAARGLFDFSKKIISHTKSKHECAVLGYKKCNLIPKIYARNKKTRLDELGRNANFISFVATTGHRFAALKPQIVRHAIRKLGLHWRHRTAASNEQTPPADPRVRCVRPLV</sequence>
<evidence type="ECO:0000313" key="7">
    <source>
        <dbReference type="EMBL" id="QLI54551.1"/>
    </source>
</evidence>
<evidence type="ECO:0000313" key="4">
    <source>
        <dbReference type="EMBL" id="ALH45318.1"/>
    </source>
</evidence>
<evidence type="ECO:0000313" key="10">
    <source>
        <dbReference type="EMBL" id="QLI54818.1"/>
    </source>
</evidence>
<dbReference type="EMBL" id="MT510652">
    <property type="protein sequence ID" value="QLI54729.1"/>
    <property type="molecule type" value="Genomic_DNA"/>
</dbReference>
<dbReference type="EMBL" id="MT510648">
    <property type="protein sequence ID" value="QLI54374.1"/>
    <property type="molecule type" value="Genomic_DNA"/>
</dbReference>
<organismHost>
    <name type="scientific">Homo sapiens</name>
    <name type="common">Human</name>
    <dbReference type="NCBI Taxonomy" id="9606"/>
</organismHost>
<dbReference type="EMBL" id="MT510649">
    <property type="protein sequence ID" value="QLI54462.1"/>
    <property type="molecule type" value="Genomic_DNA"/>
</dbReference>
<dbReference type="InterPro" id="IPR004285">
    <property type="entry name" value="Herpes_UL87_C"/>
</dbReference>
<dbReference type="Pfam" id="PF03043">
    <property type="entry name" value="Herpes_UL87"/>
    <property type="match status" value="1"/>
</dbReference>
<reference evidence="3" key="1">
    <citation type="journal article" date="2015" name="J. Virol.">
        <title>Whole-Genome Sequencing of Kaposi's Sarcoma-Associated Herpesvirus from Zambian Kaposi's Sarcoma Biopsy Specimens Reveals Unique Viral Diversity.</title>
        <authorList>
            <person name="Olp L.N."/>
            <person name="Jeanniard A."/>
            <person name="Marimo C."/>
            <person name="West J.T."/>
            <person name="Wood C."/>
        </authorList>
    </citation>
    <scope>NUCLEOTIDE SEQUENCE</scope>
    <source>
        <strain evidence="3">ZM123</strain>
        <strain evidence="4">ZM124</strain>
    </source>
</reference>
<gene>
    <name evidence="3" type="primary">ORF24</name>
</gene>
<dbReference type="EMBL" id="MT510653">
    <property type="protein sequence ID" value="QLI54818.1"/>
    <property type="molecule type" value="Genomic_DNA"/>
</dbReference>
<name>A0A0N7GF01_HHV8</name>
<evidence type="ECO:0000313" key="6">
    <source>
        <dbReference type="EMBL" id="QLI54462.1"/>
    </source>
</evidence>
<reference evidence="5" key="2">
    <citation type="submission" date="2020-05" db="EMBL/GenBank/DDBJ databases">
        <authorList>
            <person name="Santiago J.C.A."/>
        </authorList>
    </citation>
    <scope>NUCLEOTIDE SEQUENCE</scope>
    <source>
        <strain evidence="5">U003-C</strain>
        <strain evidence="6">U003-o1</strain>
        <strain evidence="7">U003-o2</strain>
        <strain evidence="8">U003-o3</strain>
        <strain evidence="11">U007-B</strain>
        <strain evidence="12">U007-o1</strain>
        <strain evidence="9">U032-B</strain>
        <strain evidence="10">U032-o1</strain>
    </source>
</reference>
<evidence type="ECO:0000313" key="8">
    <source>
        <dbReference type="EMBL" id="QLI54640.1"/>
    </source>
</evidence>
<evidence type="ECO:0000313" key="9">
    <source>
        <dbReference type="EMBL" id="QLI54729.1"/>
    </source>
</evidence>
<evidence type="ECO:0000313" key="11">
    <source>
        <dbReference type="EMBL" id="QLI54907.1"/>
    </source>
</evidence>
<evidence type="ECO:0000313" key="12">
    <source>
        <dbReference type="EMBL" id="QLI54996.1"/>
    </source>
</evidence>
<evidence type="ECO:0000313" key="3">
    <source>
        <dbReference type="EMBL" id="ALH45230.1"/>
    </source>
</evidence>
<dbReference type="EMBL" id="MT510655">
    <property type="protein sequence ID" value="QLI54996.1"/>
    <property type="molecule type" value="Genomic_DNA"/>
</dbReference>
<comment type="similarity">
    <text evidence="1">Belongs to the herpesviridae UL87 family.</text>
</comment>
<dbReference type="EMBL" id="MT510654">
    <property type="protein sequence ID" value="QLI54907.1"/>
    <property type="molecule type" value="Genomic_DNA"/>
</dbReference>
<organism evidence="3">
    <name type="scientific">Human herpesvirus 8</name>
    <name type="common">HHV-8</name>
    <name type="synonym">Kaposi's sarcoma-associated herpesvirus</name>
    <dbReference type="NCBI Taxonomy" id="37296"/>
    <lineage>
        <taxon>Viruses</taxon>
        <taxon>Duplodnaviria</taxon>
        <taxon>Heunggongvirae</taxon>
        <taxon>Peploviricota</taxon>
        <taxon>Herviviricetes</taxon>
        <taxon>Herpesvirales</taxon>
        <taxon>Orthoherpesviridae</taxon>
        <taxon>Gammaherpesvirinae</taxon>
        <taxon>Rhadinovirus</taxon>
        <taxon>Rhadinovirus humangamma8</taxon>
    </lineage>
</organism>
<proteinExistence type="inferred from homology"/>
<reference evidence="5" key="3">
    <citation type="submission" date="2020-07" db="EMBL/GenBank/DDBJ databases">
        <title>Tumor-specific changes in Kaposi sarcoma-associated herpesvirus genomes in Ugandan adults with Kaposi sarcoma.</title>
        <authorList>
            <person name="Goldman J.D."/>
            <person name="Zhao H."/>
            <person name="Pankow A.P."/>
            <person name="Okuku F."/>
            <person name="Schmitt M.W."/>
            <person name="Chen L.H."/>
            <person name="Hill C.A."/>
            <person name="Casper C."/>
            <person name="Phipps W.T."/>
            <person name="Mullins J.I."/>
        </authorList>
    </citation>
    <scope>NUCLEOTIDE SEQUENCE</scope>
    <source>
        <strain evidence="5">U003-C</strain>
        <strain evidence="6">U003-o1</strain>
        <strain evidence="7">U003-o2</strain>
        <strain evidence="8">U003-o3</strain>
        <strain evidence="11">U007-B</strain>
        <strain evidence="12">U007-o1</strain>
        <strain evidence="9">U032-B</strain>
        <strain evidence="10">U032-o1</strain>
    </source>
</reference>
<feature type="domain" description="Herpesvirus UL87 C-terminal" evidence="2">
    <location>
        <begin position="213"/>
        <end position="720"/>
    </location>
</feature>
<dbReference type="EMBL" id="KT271465">
    <property type="protein sequence ID" value="ALH45230.1"/>
    <property type="molecule type" value="Genomic_DNA"/>
</dbReference>
<evidence type="ECO:0000313" key="5">
    <source>
        <dbReference type="EMBL" id="QLI54374.1"/>
    </source>
</evidence>
<evidence type="ECO:0000256" key="1">
    <source>
        <dbReference type="ARBA" id="ARBA00007679"/>
    </source>
</evidence>
<dbReference type="EMBL" id="KT271466">
    <property type="protein sequence ID" value="ALH45318.1"/>
    <property type="molecule type" value="Genomic_DNA"/>
</dbReference>